<gene>
    <name evidence="3" type="ORF">F992_02552</name>
</gene>
<dbReference type="NCBIfam" id="TIGR00252">
    <property type="entry name" value="YraN family protein"/>
    <property type="match status" value="1"/>
</dbReference>
<dbReference type="PANTHER" id="PTHR34039">
    <property type="entry name" value="UPF0102 PROTEIN YRAN"/>
    <property type="match status" value="1"/>
</dbReference>
<comment type="caution">
    <text evidence="3">The sequence shown here is derived from an EMBL/GenBank/DDBJ whole genome shotgun (WGS) entry which is preliminary data.</text>
</comment>
<dbReference type="Gene3D" id="3.40.1350.10">
    <property type="match status" value="1"/>
</dbReference>
<dbReference type="PANTHER" id="PTHR34039:SF1">
    <property type="entry name" value="UPF0102 PROTEIN YRAN"/>
    <property type="match status" value="1"/>
</dbReference>
<proteinExistence type="inferred from homology"/>
<dbReference type="EMBL" id="APOJ01000027">
    <property type="protein sequence ID" value="ENU26215.1"/>
    <property type="molecule type" value="Genomic_DNA"/>
</dbReference>
<dbReference type="Pfam" id="PF02021">
    <property type="entry name" value="UPF0102"/>
    <property type="match status" value="1"/>
</dbReference>
<dbReference type="CDD" id="cd20736">
    <property type="entry name" value="PoNe_Nuclease"/>
    <property type="match status" value="1"/>
</dbReference>
<organism evidence="3 4">
    <name type="scientific">Acinetobacter modestus</name>
    <dbReference type="NCBI Taxonomy" id="1776740"/>
    <lineage>
        <taxon>Bacteria</taxon>
        <taxon>Pseudomonadati</taxon>
        <taxon>Pseudomonadota</taxon>
        <taxon>Gammaproteobacteria</taxon>
        <taxon>Moraxellales</taxon>
        <taxon>Moraxellaceae</taxon>
        <taxon>Acinetobacter</taxon>
    </lineage>
</organism>
<dbReference type="InterPro" id="IPR011856">
    <property type="entry name" value="tRNA_endonuc-like_dom_sf"/>
</dbReference>
<keyword evidence="4" id="KW-1185">Reference proteome</keyword>
<accession>A0ABP2TVA7</accession>
<evidence type="ECO:0000256" key="1">
    <source>
        <dbReference type="ARBA" id="ARBA00006738"/>
    </source>
</evidence>
<evidence type="ECO:0000256" key="2">
    <source>
        <dbReference type="HAMAP-Rule" id="MF_00048"/>
    </source>
</evidence>
<name>A0ABP2TVA7_9GAMM</name>
<dbReference type="InterPro" id="IPR003509">
    <property type="entry name" value="UPF0102_YraN-like"/>
</dbReference>
<dbReference type="SUPFAM" id="SSF52980">
    <property type="entry name" value="Restriction endonuclease-like"/>
    <property type="match status" value="1"/>
</dbReference>
<reference evidence="3 4" key="2">
    <citation type="journal article" date="2016" name="Int. J. Syst. Evol. Microbiol.">
        <title>Taxonomy of haemolytic and/or proteolytic strains of the genus Acinetobacter with the proposal of Acinetobacter courvalinii sp. nov. (genomic species 14 sensu Bouvet &amp; Jeanjean), Acinetobacter dispersus sp. nov. (genomic species 17), Acinetobacter modestus sp. nov., Acinetobacter proteolyticus sp. nov. and Acinetobacter vivianii sp. nov.</title>
        <authorList>
            <person name="Nemec A."/>
            <person name="Radolfova-Krizova L."/>
            <person name="Maixnerova M."/>
            <person name="Vrestiakova E."/>
            <person name="Jezek P."/>
            <person name="Sedo O."/>
        </authorList>
    </citation>
    <scope>NUCLEOTIDE SEQUENCE [LARGE SCALE GENOMIC DNA]</scope>
    <source>
        <strain evidence="3 4">NIPH 236</strain>
    </source>
</reference>
<evidence type="ECO:0000313" key="3">
    <source>
        <dbReference type="EMBL" id="ENU26215.1"/>
    </source>
</evidence>
<reference evidence="4" key="1">
    <citation type="submission" date="2013-02" db="EMBL/GenBank/DDBJ databases">
        <title>The Genome Sequence of Acinetobacter sp. NIPH 236.</title>
        <authorList>
            <consortium name="The Broad Institute Genome Sequencing Platform"/>
            <consortium name="The Broad Institute Genome Sequencing Center for Infectious Disease"/>
            <person name="Cerqueira G."/>
            <person name="Feldgarden M."/>
            <person name="Courvalin P."/>
            <person name="Perichon B."/>
            <person name="Grillot-Courvalin C."/>
            <person name="Clermont D."/>
            <person name="Rocha E."/>
            <person name="Yoon E.-J."/>
            <person name="Nemec A."/>
            <person name="Walker B."/>
            <person name="Young S.K."/>
            <person name="Zeng Q."/>
            <person name="Gargeya S."/>
            <person name="Fitzgerald M."/>
            <person name="Haas B."/>
            <person name="Abouelleil A."/>
            <person name="Alvarado L."/>
            <person name="Arachchi H.M."/>
            <person name="Berlin A.M."/>
            <person name="Chapman S.B."/>
            <person name="Dewar J."/>
            <person name="Goldberg J."/>
            <person name="Griggs A."/>
            <person name="Gujja S."/>
            <person name="Hansen M."/>
            <person name="Howarth C."/>
            <person name="Imamovic A."/>
            <person name="Larimer J."/>
            <person name="McCowan C."/>
            <person name="Murphy C."/>
            <person name="Neiman D."/>
            <person name="Pearson M."/>
            <person name="Priest M."/>
            <person name="Roberts A."/>
            <person name="Saif S."/>
            <person name="Shea T."/>
            <person name="Sisk P."/>
            <person name="Sykes S."/>
            <person name="Wortman J."/>
            <person name="Nusbaum C."/>
            <person name="Birren B."/>
        </authorList>
    </citation>
    <scope>NUCLEOTIDE SEQUENCE [LARGE SCALE GENOMIC DNA]</scope>
    <source>
        <strain evidence="4">NIPH 236</strain>
    </source>
</reference>
<dbReference type="RefSeq" id="WP_004663153.1">
    <property type="nucleotide sequence ID" value="NZ_BMDV01000001.1"/>
</dbReference>
<dbReference type="HAMAP" id="MF_00048">
    <property type="entry name" value="UPF0102"/>
    <property type="match status" value="1"/>
</dbReference>
<dbReference type="InterPro" id="IPR011335">
    <property type="entry name" value="Restrct_endonuc-II-like"/>
</dbReference>
<dbReference type="GeneID" id="92835913"/>
<sequence>MAEDIVKDLGRWAEQKARELLELENYQYVNQNYHSRYGEIDLIVRSGKELVFIEVKARSSGSYATACEVITRAQQRKIIKTAQFFLQKHPNYDDFDCRFDVICFDFPKKFAKTVQPDFSKLQYDQQWIQHAFTLD</sequence>
<evidence type="ECO:0000313" key="4">
    <source>
        <dbReference type="Proteomes" id="UP000013190"/>
    </source>
</evidence>
<protein>
    <recommendedName>
        <fullName evidence="2">UPF0102 protein F992_02552</fullName>
    </recommendedName>
</protein>
<dbReference type="NCBIfam" id="NF009150">
    <property type="entry name" value="PRK12497.1-3"/>
    <property type="match status" value="1"/>
</dbReference>
<comment type="similarity">
    <text evidence="1 2">Belongs to the UPF0102 family.</text>
</comment>
<dbReference type="Proteomes" id="UP000013190">
    <property type="component" value="Unassembled WGS sequence"/>
</dbReference>